<dbReference type="InterPro" id="IPR003121">
    <property type="entry name" value="SWIB_MDM2_domain"/>
</dbReference>
<evidence type="ECO:0000256" key="1">
    <source>
        <dbReference type="SAM" id="MobiDB-lite"/>
    </source>
</evidence>
<dbReference type="AlphaFoldDB" id="A0A816VIX8"/>
<organism evidence="3">
    <name type="scientific">Brassica napus</name>
    <name type="common">Rape</name>
    <dbReference type="NCBI Taxonomy" id="3708"/>
    <lineage>
        <taxon>Eukaryota</taxon>
        <taxon>Viridiplantae</taxon>
        <taxon>Streptophyta</taxon>
        <taxon>Embryophyta</taxon>
        <taxon>Tracheophyta</taxon>
        <taxon>Spermatophyta</taxon>
        <taxon>Magnoliopsida</taxon>
        <taxon>eudicotyledons</taxon>
        <taxon>Gunneridae</taxon>
        <taxon>Pentapetalae</taxon>
        <taxon>rosids</taxon>
        <taxon>malvids</taxon>
        <taxon>Brassicales</taxon>
        <taxon>Brassicaceae</taxon>
        <taxon>Brassiceae</taxon>
        <taxon>Brassica</taxon>
    </lineage>
</organism>
<dbReference type="Proteomes" id="UP001295469">
    <property type="component" value="Chromosome A03"/>
</dbReference>
<dbReference type="SMR" id="A0A816VIX8"/>
<dbReference type="Gene3D" id="1.10.245.10">
    <property type="entry name" value="SWIB/MDM2 domain"/>
    <property type="match status" value="1"/>
</dbReference>
<evidence type="ECO:0000259" key="2">
    <source>
        <dbReference type="Pfam" id="PF02201"/>
    </source>
</evidence>
<reference evidence="3" key="1">
    <citation type="submission" date="2021-01" db="EMBL/GenBank/DDBJ databases">
        <authorList>
            <consortium name="Genoscope - CEA"/>
            <person name="William W."/>
        </authorList>
    </citation>
    <scope>NUCLEOTIDE SEQUENCE</scope>
</reference>
<gene>
    <name evidence="3" type="ORF">DARMORV10_A03P41000.1</name>
</gene>
<feature type="domain" description="DM2" evidence="2">
    <location>
        <begin position="88"/>
        <end position="123"/>
    </location>
</feature>
<evidence type="ECO:0000313" key="3">
    <source>
        <dbReference type="EMBL" id="CAF2128093.1"/>
    </source>
</evidence>
<dbReference type="InterPro" id="IPR036885">
    <property type="entry name" value="SWIB_MDM2_dom_sf"/>
</dbReference>
<feature type="region of interest" description="Disordered" evidence="1">
    <location>
        <begin position="56"/>
        <end position="83"/>
    </location>
</feature>
<dbReference type="Pfam" id="PF02201">
    <property type="entry name" value="SWIB"/>
    <property type="match status" value="1"/>
</dbReference>
<name>A0A816VIX8_BRANA</name>
<dbReference type="EMBL" id="HG994357">
    <property type="protein sequence ID" value="CAF2128093.1"/>
    <property type="molecule type" value="Genomic_DNA"/>
</dbReference>
<protein>
    <submittedName>
        <fullName evidence="3">(rape) hypothetical protein</fullName>
    </submittedName>
</protein>
<accession>A0A816VIX8</accession>
<dbReference type="SUPFAM" id="SSF47592">
    <property type="entry name" value="SWIB/MDM2 domain"/>
    <property type="match status" value="1"/>
</dbReference>
<proteinExistence type="predicted"/>
<sequence length="134" mass="15099">MAHLSESASLRPVTQVLNLTLRGTYISFGTDGFECNVPTFYGSQENPLALALQKMERKKMETDGESDELDENDKKPKKEGCVLLTPDPLPPSDALVKFFGDGESSLSRLVQRLWEYIKQNELQVCHLLSTLVYF</sequence>